<dbReference type="InterPro" id="IPR006076">
    <property type="entry name" value="FAD-dep_OxRdtase"/>
</dbReference>
<evidence type="ECO:0000313" key="8">
    <source>
        <dbReference type="EMBL" id="OCL10383.1"/>
    </source>
</evidence>
<dbReference type="GO" id="GO:0008115">
    <property type="term" value="F:sarcosine oxidase activity"/>
    <property type="evidence" value="ECO:0007669"/>
    <property type="project" value="TreeGrafter"/>
</dbReference>
<gene>
    <name evidence="8" type="ORF">AOQ84DRAFT_427232</name>
</gene>
<dbReference type="Proteomes" id="UP000250140">
    <property type="component" value="Unassembled WGS sequence"/>
</dbReference>
<comment type="similarity">
    <text evidence="2">Belongs to the MSOX/MTOX family.</text>
</comment>
<evidence type="ECO:0000256" key="3">
    <source>
        <dbReference type="ARBA" id="ARBA00022630"/>
    </source>
</evidence>
<dbReference type="InterPro" id="IPR036188">
    <property type="entry name" value="FAD/NAD-bd_sf"/>
</dbReference>
<keyword evidence="3" id="KW-0285">Flavoprotein</keyword>
<evidence type="ECO:0000313" key="9">
    <source>
        <dbReference type="Proteomes" id="UP000250140"/>
    </source>
</evidence>
<dbReference type="AlphaFoldDB" id="A0A8E2JUW8"/>
<organism evidence="8 9">
    <name type="scientific">Glonium stellatum</name>
    <dbReference type="NCBI Taxonomy" id="574774"/>
    <lineage>
        <taxon>Eukaryota</taxon>
        <taxon>Fungi</taxon>
        <taxon>Dikarya</taxon>
        <taxon>Ascomycota</taxon>
        <taxon>Pezizomycotina</taxon>
        <taxon>Dothideomycetes</taxon>
        <taxon>Pleosporomycetidae</taxon>
        <taxon>Gloniales</taxon>
        <taxon>Gloniaceae</taxon>
        <taxon>Glonium</taxon>
    </lineage>
</organism>
<evidence type="ECO:0000256" key="1">
    <source>
        <dbReference type="ARBA" id="ARBA00001974"/>
    </source>
</evidence>
<dbReference type="PANTHER" id="PTHR10961:SF37">
    <property type="entry name" value="FAD DEPENDENT OXIDOREDUCTASE DOMAIN-CONTAINING PROTEIN"/>
    <property type="match status" value="1"/>
</dbReference>
<dbReference type="Pfam" id="PF01266">
    <property type="entry name" value="DAO"/>
    <property type="match status" value="1"/>
</dbReference>
<protein>
    <submittedName>
        <fullName evidence="8">FAD dependent oxidoreductase</fullName>
    </submittedName>
</protein>
<evidence type="ECO:0000256" key="2">
    <source>
        <dbReference type="ARBA" id="ARBA00010989"/>
    </source>
</evidence>
<dbReference type="GO" id="GO:0051698">
    <property type="term" value="F:saccharopine oxidase activity"/>
    <property type="evidence" value="ECO:0007669"/>
    <property type="project" value="TreeGrafter"/>
</dbReference>
<keyword evidence="4" id="KW-0274">FAD</keyword>
<name>A0A8E2JUW8_9PEZI</name>
<dbReference type="PANTHER" id="PTHR10961">
    <property type="entry name" value="PEROXISOMAL SARCOSINE OXIDASE"/>
    <property type="match status" value="1"/>
</dbReference>
<evidence type="ECO:0000256" key="4">
    <source>
        <dbReference type="ARBA" id="ARBA00022827"/>
    </source>
</evidence>
<evidence type="ECO:0000259" key="7">
    <source>
        <dbReference type="Pfam" id="PF01266"/>
    </source>
</evidence>
<reference evidence="8 9" key="1">
    <citation type="journal article" date="2016" name="Nat. Commun.">
        <title>Ectomycorrhizal ecology is imprinted in the genome of the dominant symbiotic fungus Cenococcum geophilum.</title>
        <authorList>
            <consortium name="DOE Joint Genome Institute"/>
            <person name="Peter M."/>
            <person name="Kohler A."/>
            <person name="Ohm R.A."/>
            <person name="Kuo A."/>
            <person name="Krutzmann J."/>
            <person name="Morin E."/>
            <person name="Arend M."/>
            <person name="Barry K.W."/>
            <person name="Binder M."/>
            <person name="Choi C."/>
            <person name="Clum A."/>
            <person name="Copeland A."/>
            <person name="Grisel N."/>
            <person name="Haridas S."/>
            <person name="Kipfer T."/>
            <person name="LaButti K."/>
            <person name="Lindquist E."/>
            <person name="Lipzen A."/>
            <person name="Maire R."/>
            <person name="Meier B."/>
            <person name="Mihaltcheva S."/>
            <person name="Molinier V."/>
            <person name="Murat C."/>
            <person name="Poggeler S."/>
            <person name="Quandt C.A."/>
            <person name="Sperisen C."/>
            <person name="Tritt A."/>
            <person name="Tisserant E."/>
            <person name="Crous P.W."/>
            <person name="Henrissat B."/>
            <person name="Nehls U."/>
            <person name="Egli S."/>
            <person name="Spatafora J.W."/>
            <person name="Grigoriev I.V."/>
            <person name="Martin F.M."/>
        </authorList>
    </citation>
    <scope>NUCLEOTIDE SEQUENCE [LARGE SCALE GENOMIC DNA]</scope>
    <source>
        <strain evidence="8 9">CBS 207.34</strain>
    </source>
</reference>
<dbReference type="SUPFAM" id="SSF51905">
    <property type="entry name" value="FAD/NAD(P)-binding domain"/>
    <property type="match status" value="1"/>
</dbReference>
<feature type="region of interest" description="Disordered" evidence="6">
    <location>
        <begin position="296"/>
        <end position="318"/>
    </location>
</feature>
<dbReference type="OrthoDB" id="2219495at2759"/>
<evidence type="ECO:0000256" key="5">
    <source>
        <dbReference type="ARBA" id="ARBA00023002"/>
    </source>
</evidence>
<dbReference type="GO" id="GO:0050660">
    <property type="term" value="F:flavin adenine dinucleotide binding"/>
    <property type="evidence" value="ECO:0007669"/>
    <property type="project" value="InterPro"/>
</dbReference>
<dbReference type="InterPro" id="IPR045170">
    <property type="entry name" value="MTOX"/>
</dbReference>
<keyword evidence="9" id="KW-1185">Reference proteome</keyword>
<evidence type="ECO:0000256" key="6">
    <source>
        <dbReference type="SAM" id="MobiDB-lite"/>
    </source>
</evidence>
<proteinExistence type="inferred from homology"/>
<dbReference type="Gene3D" id="3.50.50.60">
    <property type="entry name" value="FAD/NAD(P)-binding domain"/>
    <property type="match status" value="1"/>
</dbReference>
<accession>A0A8E2JUW8</accession>
<feature type="domain" description="FAD dependent oxidoreductase" evidence="7">
    <location>
        <begin position="7"/>
        <end position="393"/>
    </location>
</feature>
<dbReference type="EMBL" id="KV749249">
    <property type="protein sequence ID" value="OCL10383.1"/>
    <property type="molecule type" value="Genomic_DNA"/>
</dbReference>
<sequence>MASSPSYLIIGAGVFGASTAYHLIKNDPTAVVRLVDRTPYPCPLAASWDWNKVVRADYGDLFYMEKALEAINLWRTDPLYKPFYHESGLVNIDNTGLGRRMIENYKKLKTDVSPEMLRPEEFKKRYNGFFENTDFEDVEEIFINKRSGWAEATKALKALTDAAVSAGVKYIEGDIATLTFDELGDCSGVRMVDGNALSADKIILSTGAGTAKLLADSAPKRPELQVGNRMVAAAVVTGIVKLNAQDGKRYTEIPVTVHAIKTTQGEVMPLTAPLTEKEPYTVKFCRDESYKNTCKHDASGQSFSMPPAQPDQAQWSPNGGLKARLETVKRGILGENAKDVQIDEYRICWDAVTPNQDFVIAAHPHCANLFVATAGSFHGWKFMPTIGQYVVELLTGKLDPALVNRWAWDRDNEGSAHGDLLPSVELSDL</sequence>
<dbReference type="Gene3D" id="3.30.9.10">
    <property type="entry name" value="D-Amino Acid Oxidase, subunit A, domain 2"/>
    <property type="match status" value="1"/>
</dbReference>
<keyword evidence="5" id="KW-0560">Oxidoreductase</keyword>
<comment type="cofactor">
    <cofactor evidence="1">
        <name>FAD</name>
        <dbReference type="ChEBI" id="CHEBI:57692"/>
    </cofactor>
</comment>